<dbReference type="EMBL" id="BAVB01000001">
    <property type="protein sequence ID" value="GAE48472.1"/>
    <property type="molecule type" value="Genomic_DNA"/>
</dbReference>
<proteinExistence type="predicted"/>
<dbReference type="AlphaFoldDB" id="W4RWK0"/>
<dbReference type="Proteomes" id="UP000019143">
    <property type="component" value="Unassembled WGS sequence"/>
</dbReference>
<comment type="caution">
    <text evidence="1">The sequence shown here is derived from an EMBL/GenBank/DDBJ whole genome shotgun (WGS) entry which is preliminary data.</text>
</comment>
<accession>W4RWK0</accession>
<reference evidence="1 2" key="1">
    <citation type="submission" date="2014-01" db="EMBL/GenBank/DDBJ databases">
        <title>Genome sequence and analysis of Xanthomonas arboricola pv. pruni.</title>
        <authorList>
            <person name="Fujikawa T."/>
            <person name="Nakazono-Nagaoka E."/>
        </authorList>
    </citation>
    <scope>NUCLEOTIDE SEQUENCE [LARGE SCALE GENOMIC DNA]</scope>
    <source>
        <strain evidence="2">MAFF 311562</strain>
    </source>
</reference>
<evidence type="ECO:0000313" key="1">
    <source>
        <dbReference type="EMBL" id="GAE48472.1"/>
    </source>
</evidence>
<protein>
    <submittedName>
        <fullName evidence="1">Heme/copper-type cytochrome/quinol oxidases, subunit 1</fullName>
    </submittedName>
</protein>
<name>W4RWK0_9XANT</name>
<evidence type="ECO:0000313" key="2">
    <source>
        <dbReference type="Proteomes" id="UP000019143"/>
    </source>
</evidence>
<organism evidence="1 2">
    <name type="scientific">Xanthomonas arboricola pv. pruni str. MAFF 311562</name>
    <dbReference type="NCBI Taxonomy" id="1414836"/>
    <lineage>
        <taxon>Bacteria</taxon>
        <taxon>Pseudomonadati</taxon>
        <taxon>Pseudomonadota</taxon>
        <taxon>Gammaproteobacteria</taxon>
        <taxon>Lysobacterales</taxon>
        <taxon>Lysobacteraceae</taxon>
        <taxon>Xanthomonas</taxon>
    </lineage>
</organism>
<sequence>MTTLGPEDKAVLAVRPRFPEKEAEEAATLFKRSRTAFQAVIDFVAEQPHPEGLPWSAKFVESEANDCFFQKYPRKRNFLILEMQIGGQYTYMLDVHRKPDDGEFALAMVRRVNADALGAEHFHVWLKGFPFSGNDPWGNGVQIPRWLLAPMHVNHQTTQLPASIDKLPEPERGHRAELNYVRHFRNRLIRHVVQYEERQLKNSRRVRKVEHRRKI</sequence>
<gene>
    <name evidence="1" type="ORF">XPU_0004</name>
</gene>